<accession>A0A9D4HRB2</accession>
<feature type="transmembrane region" description="Helical" evidence="8">
    <location>
        <begin position="209"/>
        <end position="229"/>
    </location>
</feature>
<feature type="transmembrane region" description="Helical" evidence="8">
    <location>
        <begin position="45"/>
        <end position="66"/>
    </location>
</feature>
<dbReference type="OrthoDB" id="9990906at2759"/>
<dbReference type="SUPFAM" id="SSF81321">
    <property type="entry name" value="Family A G protein-coupled receptor-like"/>
    <property type="match status" value="1"/>
</dbReference>
<dbReference type="InterPro" id="IPR000276">
    <property type="entry name" value="GPCR_Rhodpsn"/>
</dbReference>
<evidence type="ECO:0000256" key="7">
    <source>
        <dbReference type="ARBA" id="ARBA00023224"/>
    </source>
</evidence>
<sequence length="376" mass="42787">MDVVDSVLTAEAMDRNDTEYNISAEIFPPMPPMMPENPLASFEKYALVITNSIGIVANLLIFYIFTRTKLKRQSTSRYLAAIAIADSGYLFTSMCISITKYNNIRIQNRIGTCQLISFGQYAFPFLIRWYLTAVVVEKYIGVMWPCKKSKLCTVFRAKCVIISLAVMAIVCYLYVTWFFISSGDPPICIIVWSDPRVRDPWQILTKMDAVVNFLVPYVIIFCLTCLIAYRSWIYKQRARSPASSERFLRRRRDGAEEKEFKTTPMLLLLVTCSLLFCIPNSTQRLRELSPNFKPAMTETDQIVSGLCGYFEVLNSAIRIFIYIIASNSFVRQLGRIVFCVGKCKQQSENTESQTCHMTNIDGCTTKSVATSTEGIV</sequence>
<keyword evidence="4" id="KW-0297">G-protein coupled receptor</keyword>
<evidence type="ECO:0000256" key="8">
    <source>
        <dbReference type="SAM" id="Phobius"/>
    </source>
</evidence>
<evidence type="ECO:0000256" key="4">
    <source>
        <dbReference type="ARBA" id="ARBA00023040"/>
    </source>
</evidence>
<protein>
    <recommendedName>
        <fullName evidence="9">G-protein coupled receptors family 1 profile domain-containing protein</fullName>
    </recommendedName>
</protein>
<keyword evidence="2 8" id="KW-0812">Transmembrane</keyword>
<evidence type="ECO:0000256" key="3">
    <source>
        <dbReference type="ARBA" id="ARBA00022989"/>
    </source>
</evidence>
<evidence type="ECO:0000256" key="1">
    <source>
        <dbReference type="ARBA" id="ARBA00004141"/>
    </source>
</evidence>
<dbReference type="PROSITE" id="PS50262">
    <property type="entry name" value="G_PROTEIN_RECEP_F1_2"/>
    <property type="match status" value="1"/>
</dbReference>
<dbReference type="PANTHER" id="PTHR24243">
    <property type="entry name" value="G-PROTEIN COUPLED RECEPTOR"/>
    <property type="match status" value="1"/>
</dbReference>
<reference evidence="10" key="1">
    <citation type="journal article" date="2019" name="bioRxiv">
        <title>The Genome of the Zebra Mussel, Dreissena polymorpha: A Resource for Invasive Species Research.</title>
        <authorList>
            <person name="McCartney M.A."/>
            <person name="Auch B."/>
            <person name="Kono T."/>
            <person name="Mallez S."/>
            <person name="Zhang Y."/>
            <person name="Obille A."/>
            <person name="Becker A."/>
            <person name="Abrahante J.E."/>
            <person name="Garbe J."/>
            <person name="Badalamenti J.P."/>
            <person name="Herman A."/>
            <person name="Mangelson H."/>
            <person name="Liachko I."/>
            <person name="Sullivan S."/>
            <person name="Sone E.D."/>
            <person name="Koren S."/>
            <person name="Silverstein K.A.T."/>
            <person name="Beckman K.B."/>
            <person name="Gohl D.M."/>
        </authorList>
    </citation>
    <scope>NUCLEOTIDE SEQUENCE</scope>
    <source>
        <strain evidence="10">Duluth1</strain>
        <tissue evidence="10">Whole animal</tissue>
    </source>
</reference>
<feature type="transmembrane region" description="Helical" evidence="8">
    <location>
        <begin position="121"/>
        <end position="140"/>
    </location>
</feature>
<dbReference type="EMBL" id="JAIWYP010000012">
    <property type="protein sequence ID" value="KAH3728140.1"/>
    <property type="molecule type" value="Genomic_DNA"/>
</dbReference>
<reference evidence="10" key="2">
    <citation type="submission" date="2020-11" db="EMBL/GenBank/DDBJ databases">
        <authorList>
            <person name="McCartney M.A."/>
            <person name="Auch B."/>
            <person name="Kono T."/>
            <person name="Mallez S."/>
            <person name="Becker A."/>
            <person name="Gohl D.M."/>
            <person name="Silverstein K.A.T."/>
            <person name="Koren S."/>
            <person name="Bechman K.B."/>
            <person name="Herman A."/>
            <person name="Abrahante J.E."/>
            <person name="Garbe J."/>
        </authorList>
    </citation>
    <scope>NUCLEOTIDE SEQUENCE</scope>
    <source>
        <strain evidence="10">Duluth1</strain>
        <tissue evidence="10">Whole animal</tissue>
    </source>
</reference>
<keyword evidence="6" id="KW-0675">Receptor</keyword>
<feature type="domain" description="G-protein coupled receptors family 1 profile" evidence="9">
    <location>
        <begin position="57"/>
        <end position="322"/>
    </location>
</feature>
<comment type="subcellular location">
    <subcellularLocation>
        <location evidence="1">Membrane</location>
        <topology evidence="1">Multi-pass membrane protein</topology>
    </subcellularLocation>
</comment>
<keyword evidence="11" id="KW-1185">Reference proteome</keyword>
<feature type="transmembrane region" description="Helical" evidence="8">
    <location>
        <begin position="78"/>
        <end position="101"/>
    </location>
</feature>
<dbReference type="GO" id="GO:0005886">
    <property type="term" value="C:plasma membrane"/>
    <property type="evidence" value="ECO:0007669"/>
    <property type="project" value="TreeGrafter"/>
</dbReference>
<evidence type="ECO:0000313" key="10">
    <source>
        <dbReference type="EMBL" id="KAH3728140.1"/>
    </source>
</evidence>
<evidence type="ECO:0000259" key="9">
    <source>
        <dbReference type="PROSITE" id="PS50262"/>
    </source>
</evidence>
<gene>
    <name evidence="10" type="ORF">DPMN_054087</name>
</gene>
<feature type="transmembrane region" description="Helical" evidence="8">
    <location>
        <begin position="160"/>
        <end position="180"/>
    </location>
</feature>
<dbReference type="PANTHER" id="PTHR24243:SF230">
    <property type="entry name" value="G-PROTEIN COUPLED RECEPTORS FAMILY 1 PROFILE DOMAIN-CONTAINING PROTEIN"/>
    <property type="match status" value="1"/>
</dbReference>
<evidence type="ECO:0000256" key="6">
    <source>
        <dbReference type="ARBA" id="ARBA00023170"/>
    </source>
</evidence>
<dbReference type="Gene3D" id="1.20.1070.10">
    <property type="entry name" value="Rhodopsin 7-helix transmembrane proteins"/>
    <property type="match status" value="1"/>
</dbReference>
<name>A0A9D4HRB2_DREPO</name>
<keyword evidence="3 8" id="KW-1133">Transmembrane helix</keyword>
<evidence type="ECO:0000313" key="11">
    <source>
        <dbReference type="Proteomes" id="UP000828390"/>
    </source>
</evidence>
<dbReference type="Pfam" id="PF00001">
    <property type="entry name" value="7tm_1"/>
    <property type="match status" value="1"/>
</dbReference>
<keyword evidence="7" id="KW-0807">Transducer</keyword>
<dbReference type="Proteomes" id="UP000828390">
    <property type="component" value="Unassembled WGS sequence"/>
</dbReference>
<dbReference type="GO" id="GO:0004930">
    <property type="term" value="F:G protein-coupled receptor activity"/>
    <property type="evidence" value="ECO:0007669"/>
    <property type="project" value="UniProtKB-KW"/>
</dbReference>
<evidence type="ECO:0000256" key="2">
    <source>
        <dbReference type="ARBA" id="ARBA00022692"/>
    </source>
</evidence>
<dbReference type="InterPro" id="IPR017452">
    <property type="entry name" value="GPCR_Rhodpsn_7TM"/>
</dbReference>
<keyword evidence="5 8" id="KW-0472">Membrane</keyword>
<evidence type="ECO:0000256" key="5">
    <source>
        <dbReference type="ARBA" id="ARBA00023136"/>
    </source>
</evidence>
<organism evidence="10 11">
    <name type="scientific">Dreissena polymorpha</name>
    <name type="common">Zebra mussel</name>
    <name type="synonym">Mytilus polymorpha</name>
    <dbReference type="NCBI Taxonomy" id="45954"/>
    <lineage>
        <taxon>Eukaryota</taxon>
        <taxon>Metazoa</taxon>
        <taxon>Spiralia</taxon>
        <taxon>Lophotrochozoa</taxon>
        <taxon>Mollusca</taxon>
        <taxon>Bivalvia</taxon>
        <taxon>Autobranchia</taxon>
        <taxon>Heteroconchia</taxon>
        <taxon>Euheterodonta</taxon>
        <taxon>Imparidentia</taxon>
        <taxon>Neoheterodontei</taxon>
        <taxon>Myida</taxon>
        <taxon>Dreissenoidea</taxon>
        <taxon>Dreissenidae</taxon>
        <taxon>Dreissena</taxon>
    </lineage>
</organism>
<comment type="caution">
    <text evidence="10">The sequence shown here is derived from an EMBL/GenBank/DDBJ whole genome shotgun (WGS) entry which is preliminary data.</text>
</comment>
<proteinExistence type="predicted"/>
<dbReference type="AlphaFoldDB" id="A0A9D4HRB2"/>